<gene>
    <name evidence="1" type="ORF">A2U01_0000324</name>
</gene>
<sequence>MSRWARQRRRLLALASKLLSTLQDFLAGRGVAHWASRS</sequence>
<name>A0A392LX90_9FABA</name>
<protein>
    <submittedName>
        <fullName evidence="1">Uncharacterized protein</fullName>
    </submittedName>
</protein>
<dbReference type="Proteomes" id="UP000265520">
    <property type="component" value="Unassembled WGS sequence"/>
</dbReference>
<proteinExistence type="predicted"/>
<keyword evidence="2" id="KW-1185">Reference proteome</keyword>
<evidence type="ECO:0000313" key="2">
    <source>
        <dbReference type="Proteomes" id="UP000265520"/>
    </source>
</evidence>
<organism evidence="1 2">
    <name type="scientific">Trifolium medium</name>
    <dbReference type="NCBI Taxonomy" id="97028"/>
    <lineage>
        <taxon>Eukaryota</taxon>
        <taxon>Viridiplantae</taxon>
        <taxon>Streptophyta</taxon>
        <taxon>Embryophyta</taxon>
        <taxon>Tracheophyta</taxon>
        <taxon>Spermatophyta</taxon>
        <taxon>Magnoliopsida</taxon>
        <taxon>eudicotyledons</taxon>
        <taxon>Gunneridae</taxon>
        <taxon>Pentapetalae</taxon>
        <taxon>rosids</taxon>
        <taxon>fabids</taxon>
        <taxon>Fabales</taxon>
        <taxon>Fabaceae</taxon>
        <taxon>Papilionoideae</taxon>
        <taxon>50 kb inversion clade</taxon>
        <taxon>NPAAA clade</taxon>
        <taxon>Hologalegina</taxon>
        <taxon>IRL clade</taxon>
        <taxon>Trifolieae</taxon>
        <taxon>Trifolium</taxon>
    </lineage>
</organism>
<dbReference type="EMBL" id="LXQA010000200">
    <property type="protein sequence ID" value="MCH79572.1"/>
    <property type="molecule type" value="Genomic_DNA"/>
</dbReference>
<accession>A0A392LX90</accession>
<comment type="caution">
    <text evidence="1">The sequence shown here is derived from an EMBL/GenBank/DDBJ whole genome shotgun (WGS) entry which is preliminary data.</text>
</comment>
<reference evidence="1 2" key="1">
    <citation type="journal article" date="2018" name="Front. Plant Sci.">
        <title>Red Clover (Trifolium pratense) and Zigzag Clover (T. medium) - A Picture of Genomic Similarities and Differences.</title>
        <authorList>
            <person name="Dluhosova J."/>
            <person name="Istvanek J."/>
            <person name="Nedelnik J."/>
            <person name="Repkova J."/>
        </authorList>
    </citation>
    <scope>NUCLEOTIDE SEQUENCE [LARGE SCALE GENOMIC DNA]</scope>
    <source>
        <strain evidence="2">cv. 10/8</strain>
        <tissue evidence="1">Leaf</tissue>
    </source>
</reference>
<evidence type="ECO:0000313" key="1">
    <source>
        <dbReference type="EMBL" id="MCH79572.1"/>
    </source>
</evidence>
<dbReference type="AlphaFoldDB" id="A0A392LX90"/>